<protein>
    <submittedName>
        <fullName evidence="1">Floral homeotic protein HUA1</fullName>
    </submittedName>
</protein>
<name>A0A4Y1RAZ9_PRUDU</name>
<reference evidence="1" key="1">
    <citation type="journal article" date="2019" name="Science">
        <title>Mutation of a bHLH transcription factor allowed almond domestication.</title>
        <authorList>
            <person name="Sanchez-Perez R."/>
            <person name="Pavan S."/>
            <person name="Mazzeo R."/>
            <person name="Moldovan C."/>
            <person name="Aiese Cigliano R."/>
            <person name="Del Cueto J."/>
            <person name="Ricciardi F."/>
            <person name="Lotti C."/>
            <person name="Ricciardi L."/>
            <person name="Dicenta F."/>
            <person name="Lopez-Marques R.L."/>
            <person name="Lindberg Moller B."/>
        </authorList>
    </citation>
    <scope>NUCLEOTIDE SEQUENCE</scope>
</reference>
<accession>A0A4Y1RAZ9</accession>
<organism evidence="1">
    <name type="scientific">Prunus dulcis</name>
    <name type="common">Almond</name>
    <name type="synonym">Amygdalus dulcis</name>
    <dbReference type="NCBI Taxonomy" id="3755"/>
    <lineage>
        <taxon>Eukaryota</taxon>
        <taxon>Viridiplantae</taxon>
        <taxon>Streptophyta</taxon>
        <taxon>Embryophyta</taxon>
        <taxon>Tracheophyta</taxon>
        <taxon>Spermatophyta</taxon>
        <taxon>Magnoliopsida</taxon>
        <taxon>eudicotyledons</taxon>
        <taxon>Gunneridae</taxon>
        <taxon>Pentapetalae</taxon>
        <taxon>rosids</taxon>
        <taxon>fabids</taxon>
        <taxon>Rosales</taxon>
        <taxon>Rosaceae</taxon>
        <taxon>Amygdaloideae</taxon>
        <taxon>Amygdaleae</taxon>
        <taxon>Prunus</taxon>
    </lineage>
</organism>
<evidence type="ECO:0000313" key="1">
    <source>
        <dbReference type="EMBL" id="BBH01390.1"/>
    </source>
</evidence>
<dbReference type="AlphaFoldDB" id="A0A4Y1RAZ9"/>
<gene>
    <name evidence="1" type="ORF">Prudu_011642</name>
</gene>
<proteinExistence type="predicted"/>
<sequence>MSSHLYGYGAAQSAAAAAAATAGLSSVYTSRALTDPTLRYLSGSDPFASATDHHSRSSSMYLATSHLMSQSSWPATDVEPGVPGVKRPSEGSSLSALCHSTSAFCLVTGKIYGPQLFSHFNSNFCSDVIVCCLFDKKVRILNMIMIKVHCFNTDVYWKFLIAVS</sequence>
<dbReference type="EMBL" id="AP019300">
    <property type="protein sequence ID" value="BBH01390.1"/>
    <property type="molecule type" value="Genomic_DNA"/>
</dbReference>